<dbReference type="PANTHER" id="PTHR30093">
    <property type="entry name" value="GENERAL SECRETION PATHWAY PROTEIN G"/>
    <property type="match status" value="1"/>
</dbReference>
<gene>
    <name evidence="7" type="ORF">A2618_03435</name>
</gene>
<evidence type="ECO:0000256" key="3">
    <source>
        <dbReference type="ARBA" id="ARBA00022692"/>
    </source>
</evidence>
<reference evidence="7 8" key="1">
    <citation type="journal article" date="2016" name="Nat. Commun.">
        <title>Thousands of microbial genomes shed light on interconnected biogeochemical processes in an aquifer system.</title>
        <authorList>
            <person name="Anantharaman K."/>
            <person name="Brown C.T."/>
            <person name="Hug L.A."/>
            <person name="Sharon I."/>
            <person name="Castelle C.J."/>
            <person name="Probst A.J."/>
            <person name="Thomas B.C."/>
            <person name="Singh A."/>
            <person name="Wilkins M.J."/>
            <person name="Karaoz U."/>
            <person name="Brodie E.L."/>
            <person name="Williams K.H."/>
            <person name="Hubbard S.S."/>
            <person name="Banfield J.F."/>
        </authorList>
    </citation>
    <scope>NUCLEOTIDE SEQUENCE [LARGE SCALE GENOMIC DNA]</scope>
</reference>
<keyword evidence="4 6" id="KW-1133">Transmembrane helix</keyword>
<dbReference type="PANTHER" id="PTHR30093:SF44">
    <property type="entry name" value="TYPE II SECRETION SYSTEM CORE PROTEIN G"/>
    <property type="match status" value="1"/>
</dbReference>
<dbReference type="PROSITE" id="PS00409">
    <property type="entry name" value="PROKAR_NTER_METHYL"/>
    <property type="match status" value="1"/>
</dbReference>
<dbReference type="PRINTS" id="PR00813">
    <property type="entry name" value="BCTERIALGSPG"/>
</dbReference>
<comment type="caution">
    <text evidence="7">The sequence shown here is derived from an EMBL/GenBank/DDBJ whole genome shotgun (WGS) entry which is preliminary data.</text>
</comment>
<protein>
    <recommendedName>
        <fullName evidence="9">Type II secretion system protein GspG C-terminal domain-containing protein</fullName>
    </recommendedName>
</protein>
<dbReference type="InterPro" id="IPR012902">
    <property type="entry name" value="N_methyl_site"/>
</dbReference>
<keyword evidence="2" id="KW-0488">Methylation</keyword>
<dbReference type="EMBL" id="MFAR01000006">
    <property type="protein sequence ID" value="OGD85356.1"/>
    <property type="molecule type" value="Genomic_DNA"/>
</dbReference>
<dbReference type="SUPFAM" id="SSF54523">
    <property type="entry name" value="Pili subunits"/>
    <property type="match status" value="1"/>
</dbReference>
<keyword evidence="5 6" id="KW-0472">Membrane</keyword>
<evidence type="ECO:0008006" key="9">
    <source>
        <dbReference type="Google" id="ProtNLM"/>
    </source>
</evidence>
<comment type="subcellular location">
    <subcellularLocation>
        <location evidence="1">Membrane</location>
        <topology evidence="1">Single-pass membrane protein</topology>
    </subcellularLocation>
</comment>
<evidence type="ECO:0000256" key="1">
    <source>
        <dbReference type="ARBA" id="ARBA00004167"/>
    </source>
</evidence>
<evidence type="ECO:0000256" key="4">
    <source>
        <dbReference type="ARBA" id="ARBA00022989"/>
    </source>
</evidence>
<proteinExistence type="predicted"/>
<organism evidence="7 8">
    <name type="scientific">Candidatus Collierbacteria bacterium RIFOXYD1_FULL_46_26</name>
    <dbReference type="NCBI Taxonomy" id="1817732"/>
    <lineage>
        <taxon>Bacteria</taxon>
        <taxon>Candidatus Collieribacteriota</taxon>
    </lineage>
</organism>
<evidence type="ECO:0000256" key="6">
    <source>
        <dbReference type="SAM" id="Phobius"/>
    </source>
</evidence>
<feature type="transmembrane region" description="Helical" evidence="6">
    <location>
        <begin position="6"/>
        <end position="32"/>
    </location>
</feature>
<dbReference type="GO" id="GO:0016020">
    <property type="term" value="C:membrane"/>
    <property type="evidence" value="ECO:0007669"/>
    <property type="project" value="UniProtKB-SubCell"/>
</dbReference>
<dbReference type="InterPro" id="IPR045584">
    <property type="entry name" value="Pilin-like"/>
</dbReference>
<dbReference type="GO" id="GO:0015627">
    <property type="term" value="C:type II protein secretion system complex"/>
    <property type="evidence" value="ECO:0007669"/>
    <property type="project" value="InterPro"/>
</dbReference>
<dbReference type="InterPro" id="IPR000983">
    <property type="entry name" value="Bac_GSPG_pilin"/>
</dbReference>
<evidence type="ECO:0000256" key="5">
    <source>
        <dbReference type="ARBA" id="ARBA00023136"/>
    </source>
</evidence>
<name>A0A1F5G0G9_9BACT</name>
<accession>A0A1F5G0G9</accession>
<evidence type="ECO:0000313" key="8">
    <source>
        <dbReference type="Proteomes" id="UP000177921"/>
    </source>
</evidence>
<dbReference type="GO" id="GO:0015628">
    <property type="term" value="P:protein secretion by the type II secretion system"/>
    <property type="evidence" value="ECO:0007669"/>
    <property type="project" value="InterPro"/>
</dbReference>
<dbReference type="AlphaFoldDB" id="A0A1F5G0G9"/>
<evidence type="ECO:0000256" key="2">
    <source>
        <dbReference type="ARBA" id="ARBA00022481"/>
    </source>
</evidence>
<dbReference type="NCBIfam" id="TIGR02532">
    <property type="entry name" value="IV_pilin_GFxxxE"/>
    <property type="match status" value="1"/>
</dbReference>
<evidence type="ECO:0000313" key="7">
    <source>
        <dbReference type="EMBL" id="OGD85356.1"/>
    </source>
</evidence>
<sequence length="135" mass="14594">MRRQGFTLIELLVVISIIGVLITSAMTSYINAQKKSRDARRRNDMKTIQLTLEQYYATTGAGSYAAVATAFSPQPVPSDPKPSPHTQYQTSTIDTDSYCICATLEETTKGNATAGAASGCTWNSAGTLYCVQNQQ</sequence>
<dbReference type="Pfam" id="PF07963">
    <property type="entry name" value="N_methyl"/>
    <property type="match status" value="1"/>
</dbReference>
<dbReference type="Proteomes" id="UP000177921">
    <property type="component" value="Unassembled WGS sequence"/>
</dbReference>
<dbReference type="Gene3D" id="3.30.700.10">
    <property type="entry name" value="Glycoprotein, Type 4 Pilin"/>
    <property type="match status" value="1"/>
</dbReference>
<keyword evidence="3 6" id="KW-0812">Transmembrane</keyword>